<evidence type="ECO:0000256" key="1">
    <source>
        <dbReference type="ARBA" id="ARBA00003681"/>
    </source>
</evidence>
<feature type="domain" description="HPr" evidence="6">
    <location>
        <begin position="14"/>
        <end position="102"/>
    </location>
</feature>
<keyword evidence="5" id="KW-0598">Phosphotransferase system</keyword>
<name>A0A4R2J3E5_9PSEU</name>
<dbReference type="CDD" id="cd00367">
    <property type="entry name" value="PTS-HPr_like"/>
    <property type="match status" value="1"/>
</dbReference>
<proteinExistence type="predicted"/>
<dbReference type="PRINTS" id="PR00107">
    <property type="entry name" value="PHOSPHOCPHPR"/>
</dbReference>
<dbReference type="PANTHER" id="PTHR33705">
    <property type="entry name" value="PHOSPHOCARRIER PROTEIN HPR"/>
    <property type="match status" value="1"/>
</dbReference>
<dbReference type="GO" id="GO:0009401">
    <property type="term" value="P:phosphoenolpyruvate-dependent sugar phosphotransferase system"/>
    <property type="evidence" value="ECO:0007669"/>
    <property type="project" value="UniProtKB-KW"/>
</dbReference>
<dbReference type="SUPFAM" id="SSF55594">
    <property type="entry name" value="HPr-like"/>
    <property type="match status" value="1"/>
</dbReference>
<sequence>MWTRRRTECRGHTVPEVRVHVASKVGLHARPAALVARLAAEQPVTVTIRKDGGEPVPAASVLNLMTLGAMRGDEVILAAEGELAQASLDRVAALIASDMDGE</sequence>
<evidence type="ECO:0000256" key="2">
    <source>
        <dbReference type="ARBA" id="ARBA00004496"/>
    </source>
</evidence>
<reference evidence="7 8" key="1">
    <citation type="submission" date="2019-03" db="EMBL/GenBank/DDBJ databases">
        <title>Genomic Encyclopedia of Type Strains, Phase IV (KMG-IV): sequencing the most valuable type-strain genomes for metagenomic binning, comparative biology and taxonomic classification.</title>
        <authorList>
            <person name="Goeker M."/>
        </authorList>
    </citation>
    <scope>NUCLEOTIDE SEQUENCE [LARGE SCALE GENOMIC DNA]</scope>
    <source>
        <strain evidence="7 8">DSM 45934</strain>
    </source>
</reference>
<dbReference type="Proteomes" id="UP000295680">
    <property type="component" value="Unassembled WGS sequence"/>
</dbReference>
<dbReference type="NCBIfam" id="TIGR01003">
    <property type="entry name" value="PTS_HPr_family"/>
    <property type="match status" value="1"/>
</dbReference>
<comment type="caution">
    <text evidence="7">The sequence shown here is derived from an EMBL/GenBank/DDBJ whole genome shotgun (WGS) entry which is preliminary data.</text>
</comment>
<dbReference type="InterPro" id="IPR050399">
    <property type="entry name" value="HPr"/>
</dbReference>
<comment type="subcellular location">
    <subcellularLocation>
        <location evidence="2">Cytoplasm</location>
    </subcellularLocation>
</comment>
<dbReference type="PROSITE" id="PS51350">
    <property type="entry name" value="PTS_HPR_DOM"/>
    <property type="match status" value="1"/>
</dbReference>
<protein>
    <recommendedName>
        <fullName evidence="3">Phosphocarrier protein HPr</fullName>
    </recommendedName>
</protein>
<dbReference type="InterPro" id="IPR001020">
    <property type="entry name" value="PTS_HPr_His_P_site"/>
</dbReference>
<evidence type="ECO:0000259" key="6">
    <source>
        <dbReference type="PROSITE" id="PS51350"/>
    </source>
</evidence>
<dbReference type="GO" id="GO:0005737">
    <property type="term" value="C:cytoplasm"/>
    <property type="evidence" value="ECO:0007669"/>
    <property type="project" value="UniProtKB-SubCell"/>
</dbReference>
<evidence type="ECO:0000256" key="5">
    <source>
        <dbReference type="ARBA" id="ARBA00022683"/>
    </source>
</evidence>
<organism evidence="7 8">
    <name type="scientific">Actinocrispum wychmicini</name>
    <dbReference type="NCBI Taxonomy" id="1213861"/>
    <lineage>
        <taxon>Bacteria</taxon>
        <taxon>Bacillati</taxon>
        <taxon>Actinomycetota</taxon>
        <taxon>Actinomycetes</taxon>
        <taxon>Pseudonocardiales</taxon>
        <taxon>Pseudonocardiaceae</taxon>
        <taxon>Actinocrispum</taxon>
    </lineage>
</organism>
<keyword evidence="8" id="KW-1185">Reference proteome</keyword>
<dbReference type="AlphaFoldDB" id="A0A4R2J3E5"/>
<evidence type="ECO:0000313" key="7">
    <source>
        <dbReference type="EMBL" id="TCO49865.1"/>
    </source>
</evidence>
<dbReference type="PROSITE" id="PS00369">
    <property type="entry name" value="PTS_HPR_HIS"/>
    <property type="match status" value="1"/>
</dbReference>
<evidence type="ECO:0000256" key="3">
    <source>
        <dbReference type="ARBA" id="ARBA00020422"/>
    </source>
</evidence>
<dbReference type="PANTHER" id="PTHR33705:SF2">
    <property type="entry name" value="PHOSPHOCARRIER PROTEIN NPR"/>
    <property type="match status" value="1"/>
</dbReference>
<dbReference type="EMBL" id="SLWS01000014">
    <property type="protein sequence ID" value="TCO49865.1"/>
    <property type="molecule type" value="Genomic_DNA"/>
</dbReference>
<comment type="function">
    <text evidence="1">General (non sugar-specific) component of the phosphoenolpyruvate-dependent sugar phosphotransferase system (sugar PTS). This major carbohydrate active-transport system catalyzes the phosphorylation of incoming sugar substrates concomitantly with their translocation across the cell membrane. The phosphoryl group from phosphoenolpyruvate (PEP) is transferred to the phosphoryl carrier protein HPr by enzyme I. Phospho-HPr then transfers it to the PTS EIIA domain.</text>
</comment>
<dbReference type="InterPro" id="IPR035895">
    <property type="entry name" value="HPr-like_sf"/>
</dbReference>
<keyword evidence="4" id="KW-0963">Cytoplasm</keyword>
<evidence type="ECO:0000256" key="4">
    <source>
        <dbReference type="ARBA" id="ARBA00022490"/>
    </source>
</evidence>
<dbReference type="InterPro" id="IPR000032">
    <property type="entry name" value="HPr-like"/>
</dbReference>
<evidence type="ECO:0000313" key="8">
    <source>
        <dbReference type="Proteomes" id="UP000295680"/>
    </source>
</evidence>
<dbReference type="Gene3D" id="3.30.1340.10">
    <property type="entry name" value="HPr-like"/>
    <property type="match status" value="1"/>
</dbReference>
<gene>
    <name evidence="7" type="ORF">EV192_114235</name>
</gene>
<dbReference type="Pfam" id="PF00381">
    <property type="entry name" value="PTS-HPr"/>
    <property type="match status" value="1"/>
</dbReference>
<accession>A0A4R2J3E5</accession>